<keyword evidence="7 12" id="KW-1133">Transmembrane helix</keyword>
<evidence type="ECO:0000256" key="7">
    <source>
        <dbReference type="ARBA" id="ARBA00022989"/>
    </source>
</evidence>
<dbReference type="FunCoup" id="W3WKA4">
    <property type="interactions" value="67"/>
</dbReference>
<dbReference type="HOGENOM" id="CLU_054785_2_1_1"/>
<dbReference type="GeneID" id="19280184"/>
<feature type="compositionally biased region" description="Low complexity" evidence="11">
    <location>
        <begin position="292"/>
        <end position="313"/>
    </location>
</feature>
<keyword evidence="9 12" id="KW-0472">Membrane</keyword>
<evidence type="ECO:0000256" key="4">
    <source>
        <dbReference type="ARBA" id="ARBA00022606"/>
    </source>
</evidence>
<dbReference type="OrthoDB" id="10261467at2759"/>
<gene>
    <name evidence="13" type="ORF">PFICI_15171</name>
</gene>
<dbReference type="CDD" id="cd15239">
    <property type="entry name" value="7tm_YRO2_fungal-like"/>
    <property type="match status" value="1"/>
</dbReference>
<dbReference type="Proteomes" id="UP000030651">
    <property type="component" value="Unassembled WGS sequence"/>
</dbReference>
<accession>W3WKA4</accession>
<evidence type="ECO:0000256" key="10">
    <source>
        <dbReference type="ARBA" id="ARBA00023170"/>
    </source>
</evidence>
<dbReference type="GO" id="GO:0009881">
    <property type="term" value="F:photoreceptor activity"/>
    <property type="evidence" value="ECO:0007669"/>
    <property type="project" value="UniProtKB-KW"/>
</dbReference>
<dbReference type="SUPFAM" id="SSF81321">
    <property type="entry name" value="Family A G protein-coupled receptor-like"/>
    <property type="match status" value="1"/>
</dbReference>
<dbReference type="RefSeq" id="XP_007841943.1">
    <property type="nucleotide sequence ID" value="XM_007843752.1"/>
</dbReference>
<dbReference type="InterPro" id="IPR001425">
    <property type="entry name" value="Arc/bac/fun_rhodopsins"/>
</dbReference>
<keyword evidence="4" id="KW-0716">Sensory transduction</keyword>
<keyword evidence="8" id="KW-0157">Chromophore</keyword>
<keyword evidence="5 12" id="KW-0812">Transmembrane</keyword>
<dbReference type="KEGG" id="pfy:PFICI_15171"/>
<evidence type="ECO:0000256" key="12">
    <source>
        <dbReference type="SAM" id="Phobius"/>
    </source>
</evidence>
<dbReference type="SMART" id="SM01021">
    <property type="entry name" value="Bac_rhodopsin"/>
    <property type="match status" value="1"/>
</dbReference>
<dbReference type="Pfam" id="PF01036">
    <property type="entry name" value="Bac_rhodopsin"/>
    <property type="match status" value="1"/>
</dbReference>
<dbReference type="InParanoid" id="W3WKA4"/>
<keyword evidence="6" id="KW-0681">Retinal protein</keyword>
<feature type="transmembrane region" description="Helical" evidence="12">
    <location>
        <begin position="28"/>
        <end position="49"/>
    </location>
</feature>
<dbReference type="GO" id="GO:0005886">
    <property type="term" value="C:plasma membrane"/>
    <property type="evidence" value="ECO:0007669"/>
    <property type="project" value="TreeGrafter"/>
</dbReference>
<keyword evidence="3" id="KW-0600">Photoreceptor protein</keyword>
<feature type="transmembrane region" description="Helical" evidence="12">
    <location>
        <begin position="229"/>
        <end position="249"/>
    </location>
</feature>
<dbReference type="InterPro" id="IPR018229">
    <property type="entry name" value="Rhodopsin_retinal_BS"/>
</dbReference>
<evidence type="ECO:0000256" key="1">
    <source>
        <dbReference type="ARBA" id="ARBA00004141"/>
    </source>
</evidence>
<sequence length="313" mass="33733">MPGNEAVQINNVVGQQANLAITNHGSDWYYTVCAVMGVSTLAFMGLALRKPQGHRLFHYITAGITAIACIAYFAMGSNLGQVPIQAEFVRPRSHWVGSAGTREIFYARYIDWVITTPLLLLDLLLTAGLPTPTILITIFADEIMIVCGLIGALTRTSYKWGFWTFGMAAFFYVVYNLLGTGRSHASALGGAPKKTYMLCGVMLTFLWFLYPIAWGLSEGGNVIHPDSEAIFYGILDIFAKPVYGALLIWGHRNINPSQLGLHIRDPGQTSEKYHNNGLHNGHGVTGPDRAVGTNGTHTTGASAAGAGAPTATV</sequence>
<keyword evidence="14" id="KW-1185">Reference proteome</keyword>
<dbReference type="PROSITE" id="PS00950">
    <property type="entry name" value="BACTERIAL_OPSIN_1"/>
    <property type="match status" value="1"/>
</dbReference>
<reference evidence="14" key="1">
    <citation type="journal article" date="2015" name="BMC Genomics">
        <title>Genomic and transcriptomic analysis of the endophytic fungus Pestalotiopsis fici reveals its lifestyle and high potential for synthesis of natural products.</title>
        <authorList>
            <person name="Wang X."/>
            <person name="Zhang X."/>
            <person name="Liu L."/>
            <person name="Xiang M."/>
            <person name="Wang W."/>
            <person name="Sun X."/>
            <person name="Che Y."/>
            <person name="Guo L."/>
            <person name="Liu G."/>
            <person name="Guo L."/>
            <person name="Wang C."/>
            <person name="Yin W.B."/>
            <person name="Stadler M."/>
            <person name="Zhang X."/>
            <person name="Liu X."/>
        </authorList>
    </citation>
    <scope>NUCLEOTIDE SEQUENCE [LARGE SCALE GENOMIC DNA]</scope>
    <source>
        <strain evidence="14">W106-1 / CGMCC3.15140</strain>
    </source>
</reference>
<comment type="similarity">
    <text evidence="2">Belongs to the archaeal/bacterial/fungal opsin family.</text>
</comment>
<evidence type="ECO:0000256" key="11">
    <source>
        <dbReference type="SAM" id="MobiDB-lite"/>
    </source>
</evidence>
<dbReference type="PRINTS" id="PR00251">
    <property type="entry name" value="BACTRLOPSIN"/>
</dbReference>
<feature type="region of interest" description="Disordered" evidence="11">
    <location>
        <begin position="270"/>
        <end position="313"/>
    </location>
</feature>
<feature type="transmembrane region" description="Helical" evidence="12">
    <location>
        <begin position="198"/>
        <end position="217"/>
    </location>
</feature>
<comment type="subcellular location">
    <subcellularLocation>
        <location evidence="1">Membrane</location>
        <topology evidence="1">Multi-pass membrane protein</topology>
    </subcellularLocation>
</comment>
<keyword evidence="10" id="KW-0675">Receptor</keyword>
<dbReference type="EMBL" id="KI912123">
    <property type="protein sequence ID" value="ETS73226.1"/>
    <property type="molecule type" value="Genomic_DNA"/>
</dbReference>
<dbReference type="GO" id="GO:0005216">
    <property type="term" value="F:monoatomic ion channel activity"/>
    <property type="evidence" value="ECO:0007669"/>
    <property type="project" value="InterPro"/>
</dbReference>
<evidence type="ECO:0000313" key="13">
    <source>
        <dbReference type="EMBL" id="ETS73226.1"/>
    </source>
</evidence>
<evidence type="ECO:0000256" key="8">
    <source>
        <dbReference type="ARBA" id="ARBA00022991"/>
    </source>
</evidence>
<dbReference type="FunFam" id="1.20.1070.10:FF:000160">
    <property type="entry name" value="Related to Opsin-1"/>
    <property type="match status" value="1"/>
</dbReference>
<dbReference type="OMA" id="MPWPTIL"/>
<evidence type="ECO:0000256" key="9">
    <source>
        <dbReference type="ARBA" id="ARBA00023136"/>
    </source>
</evidence>
<evidence type="ECO:0008006" key="15">
    <source>
        <dbReference type="Google" id="ProtNLM"/>
    </source>
</evidence>
<dbReference type="AlphaFoldDB" id="W3WKA4"/>
<protein>
    <recommendedName>
        <fullName evidence="15">Family A G protein-coupled receptor-like protein</fullName>
    </recommendedName>
</protein>
<evidence type="ECO:0000256" key="3">
    <source>
        <dbReference type="ARBA" id="ARBA00022543"/>
    </source>
</evidence>
<evidence type="ECO:0000256" key="6">
    <source>
        <dbReference type="ARBA" id="ARBA00022925"/>
    </source>
</evidence>
<proteinExistence type="inferred from homology"/>
<dbReference type="Gene3D" id="1.20.1070.10">
    <property type="entry name" value="Rhodopsin 7-helix transmembrane proteins"/>
    <property type="match status" value="1"/>
</dbReference>
<organism evidence="13 14">
    <name type="scientific">Pestalotiopsis fici (strain W106-1 / CGMCC3.15140)</name>
    <dbReference type="NCBI Taxonomy" id="1229662"/>
    <lineage>
        <taxon>Eukaryota</taxon>
        <taxon>Fungi</taxon>
        <taxon>Dikarya</taxon>
        <taxon>Ascomycota</taxon>
        <taxon>Pezizomycotina</taxon>
        <taxon>Sordariomycetes</taxon>
        <taxon>Xylariomycetidae</taxon>
        <taxon>Amphisphaeriales</taxon>
        <taxon>Sporocadaceae</taxon>
        <taxon>Pestalotiopsis</taxon>
    </lineage>
</organism>
<dbReference type="PANTHER" id="PTHR28286">
    <property type="match status" value="1"/>
</dbReference>
<feature type="transmembrane region" description="Helical" evidence="12">
    <location>
        <begin position="134"/>
        <end position="154"/>
    </location>
</feature>
<dbReference type="PANTHER" id="PTHR28286:SF1">
    <property type="entry name" value="30 KDA HEAT SHOCK PROTEIN-RELATED"/>
    <property type="match status" value="1"/>
</dbReference>
<dbReference type="GO" id="GO:0005783">
    <property type="term" value="C:endoplasmic reticulum"/>
    <property type="evidence" value="ECO:0007669"/>
    <property type="project" value="TreeGrafter"/>
</dbReference>
<name>W3WKA4_PESFW</name>
<dbReference type="InterPro" id="IPR043476">
    <property type="entry name" value="Yro2-like_7TM"/>
</dbReference>
<evidence type="ECO:0000256" key="2">
    <source>
        <dbReference type="ARBA" id="ARBA00008130"/>
    </source>
</evidence>
<dbReference type="eggNOG" id="ENOG502QQVQ">
    <property type="taxonomic scope" value="Eukaryota"/>
</dbReference>
<evidence type="ECO:0000256" key="5">
    <source>
        <dbReference type="ARBA" id="ARBA00022692"/>
    </source>
</evidence>
<evidence type="ECO:0000313" key="14">
    <source>
        <dbReference type="Proteomes" id="UP000030651"/>
    </source>
</evidence>
<feature type="transmembrane region" description="Helical" evidence="12">
    <location>
        <begin position="56"/>
        <end position="75"/>
    </location>
</feature>
<feature type="transmembrane region" description="Helical" evidence="12">
    <location>
        <begin position="160"/>
        <end position="178"/>
    </location>
</feature>
<dbReference type="GO" id="GO:0007602">
    <property type="term" value="P:phototransduction"/>
    <property type="evidence" value="ECO:0007669"/>
    <property type="project" value="UniProtKB-KW"/>
</dbReference>